<dbReference type="SMART" id="SM00204">
    <property type="entry name" value="TGFB"/>
    <property type="match status" value="1"/>
</dbReference>
<keyword evidence="9" id="KW-0325">Glycoprotein</keyword>
<dbReference type="PANTHER" id="PTHR11848:SF6">
    <property type="entry name" value="INHIBIN BETA E CHAIN"/>
    <property type="match status" value="1"/>
</dbReference>
<sequence>FSLSFSWVSLSSTLWVCLCPKRGRVGCVSALVMLSALTVDAASTACPTCGRPAIEKGEEERYLIEIAKQQILSKLQLRERPNITQPLPRAALMTALRKLHAGRVRQDGTLDLENNFINPQAGNQAYEIVSFADVEDDVSAGISTHLSFQFLQEKGRSVQVLQSSLWMYVQPANGSHHGVTAEIYLLEKDSGNRTLLLQKSMEATRGGWHTFPITTSLQHFLDEDKTSFRLDVHCEEDGRNLCGHGAFSDSSQQPFLVAQVRQRDDGSEHTISKRSLRCGEDASVCCKKDFYVKFRDIHWQDWIIAPEGYHMNYCMGQCPQHLSGSPGIASSFHATVFSQLKANGIHSAVSSCCVPIQRRPLSMVYFDSQHIIVKMDVPDMIVESCGCT</sequence>
<comment type="caution">
    <text evidence="14">The sequence shown here is derived from an EMBL/GenBank/DDBJ whole genome shotgun (WGS) entry which is preliminary data.</text>
</comment>
<dbReference type="PRINTS" id="PR00672">
    <property type="entry name" value="INHIBINBC"/>
</dbReference>
<dbReference type="GO" id="GO:0005615">
    <property type="term" value="C:extracellular space"/>
    <property type="evidence" value="ECO:0007669"/>
    <property type="project" value="TreeGrafter"/>
</dbReference>
<reference evidence="14" key="1">
    <citation type="submission" date="2021-02" db="EMBL/GenBank/DDBJ databases">
        <title>Comparative genomics reveals that relaxation of natural selection precedes convergent phenotypic evolution of cavefish.</title>
        <authorList>
            <person name="Peng Z."/>
        </authorList>
    </citation>
    <scope>NUCLEOTIDE SEQUENCE</scope>
    <source>
        <tissue evidence="14">Muscle</tissue>
    </source>
</reference>
<name>A0A9W7WTM4_TRIRA</name>
<evidence type="ECO:0000256" key="4">
    <source>
        <dbReference type="ARBA" id="ARBA00022525"/>
    </source>
</evidence>
<dbReference type="InterPro" id="IPR015615">
    <property type="entry name" value="TGF-beta-rel"/>
</dbReference>
<dbReference type="InterPro" id="IPR001111">
    <property type="entry name" value="TGF-b_propeptide"/>
</dbReference>
<comment type="similarity">
    <text evidence="3 11">Belongs to the TGF-beta family.</text>
</comment>
<dbReference type="EMBL" id="JAFHDT010000007">
    <property type="protein sequence ID" value="KAI7808192.1"/>
    <property type="molecule type" value="Genomic_DNA"/>
</dbReference>
<evidence type="ECO:0000256" key="1">
    <source>
        <dbReference type="ARBA" id="ARBA00002588"/>
    </source>
</evidence>
<accession>A0A9W7WTM4</accession>
<dbReference type="Gene3D" id="2.10.90.10">
    <property type="entry name" value="Cystine-knot cytokines"/>
    <property type="match status" value="1"/>
</dbReference>
<evidence type="ECO:0000256" key="8">
    <source>
        <dbReference type="ARBA" id="ARBA00023157"/>
    </source>
</evidence>
<dbReference type="AlphaFoldDB" id="A0A9W7WTM4"/>
<proteinExistence type="inferred from homology"/>
<dbReference type="Pfam" id="PF00688">
    <property type="entry name" value="TGFb_propeptide"/>
    <property type="match status" value="1"/>
</dbReference>
<evidence type="ECO:0000313" key="15">
    <source>
        <dbReference type="Proteomes" id="UP001059041"/>
    </source>
</evidence>
<dbReference type="GO" id="GO:0008083">
    <property type="term" value="F:growth factor activity"/>
    <property type="evidence" value="ECO:0007669"/>
    <property type="project" value="UniProtKB-KW"/>
</dbReference>
<gene>
    <name evidence="14" type="ORF">IRJ41_019942</name>
</gene>
<evidence type="ECO:0000259" key="13">
    <source>
        <dbReference type="PROSITE" id="PS51362"/>
    </source>
</evidence>
<feature type="chain" id="PRO_5040753315" evidence="12">
    <location>
        <begin position="42"/>
        <end position="388"/>
    </location>
</feature>
<dbReference type="PANTHER" id="PTHR11848">
    <property type="entry name" value="TGF-BETA FAMILY"/>
    <property type="match status" value="1"/>
</dbReference>
<organism evidence="14 15">
    <name type="scientific">Triplophysa rosa</name>
    <name type="common">Cave loach</name>
    <dbReference type="NCBI Taxonomy" id="992332"/>
    <lineage>
        <taxon>Eukaryota</taxon>
        <taxon>Metazoa</taxon>
        <taxon>Chordata</taxon>
        <taxon>Craniata</taxon>
        <taxon>Vertebrata</taxon>
        <taxon>Euteleostomi</taxon>
        <taxon>Actinopterygii</taxon>
        <taxon>Neopterygii</taxon>
        <taxon>Teleostei</taxon>
        <taxon>Ostariophysi</taxon>
        <taxon>Cypriniformes</taxon>
        <taxon>Nemacheilidae</taxon>
        <taxon>Triplophysa</taxon>
    </lineage>
</organism>
<evidence type="ECO:0000256" key="3">
    <source>
        <dbReference type="ARBA" id="ARBA00006656"/>
    </source>
</evidence>
<protein>
    <submittedName>
        <fullName evidence="14">Inhibin beta B chain-like</fullName>
    </submittedName>
</protein>
<keyword evidence="8" id="KW-1015">Disulfide bond</keyword>
<dbReference type="FunFam" id="2.60.120.970:FF:000028">
    <property type="entry name" value="Inhibin subunit beta C"/>
    <property type="match status" value="1"/>
</dbReference>
<comment type="subcellular location">
    <subcellularLocation>
        <location evidence="2">Secreted</location>
    </subcellularLocation>
</comment>
<evidence type="ECO:0000256" key="12">
    <source>
        <dbReference type="SAM" id="SignalP"/>
    </source>
</evidence>
<dbReference type="SUPFAM" id="SSF57501">
    <property type="entry name" value="Cystine-knot cytokines"/>
    <property type="match status" value="1"/>
</dbReference>
<dbReference type="InterPro" id="IPR001839">
    <property type="entry name" value="TGF-b_C"/>
</dbReference>
<comment type="subunit">
    <text evidence="10">Homodimeric or heterodimeric through association with alpha and beta subunits, linked by one or more disulfide bonds. Inhibins are heterodimers of one alpha and one beta subunit. Activins are homo- or heterodimers of beta subunits only.</text>
</comment>
<dbReference type="Pfam" id="PF00019">
    <property type="entry name" value="TGF_beta"/>
    <property type="match status" value="1"/>
</dbReference>
<keyword evidence="6 12" id="KW-0732">Signal</keyword>
<evidence type="ECO:0000256" key="6">
    <source>
        <dbReference type="ARBA" id="ARBA00022729"/>
    </source>
</evidence>
<keyword evidence="15" id="KW-1185">Reference proteome</keyword>
<dbReference type="GO" id="GO:0005125">
    <property type="term" value="F:cytokine activity"/>
    <property type="evidence" value="ECO:0007669"/>
    <property type="project" value="TreeGrafter"/>
</dbReference>
<evidence type="ECO:0000313" key="14">
    <source>
        <dbReference type="EMBL" id="KAI7808192.1"/>
    </source>
</evidence>
<dbReference type="FunFam" id="2.10.90.10:FF:000005">
    <property type="entry name" value="Inhibin beta A chain"/>
    <property type="match status" value="1"/>
</dbReference>
<dbReference type="Gene3D" id="2.60.120.970">
    <property type="match status" value="1"/>
</dbReference>
<dbReference type="PROSITE" id="PS00250">
    <property type="entry name" value="TGF_BETA_1"/>
    <property type="match status" value="1"/>
</dbReference>
<evidence type="ECO:0000256" key="5">
    <source>
        <dbReference type="ARBA" id="ARBA00022702"/>
    </source>
</evidence>
<feature type="non-terminal residue" evidence="14">
    <location>
        <position position="388"/>
    </location>
</feature>
<dbReference type="GO" id="GO:0005179">
    <property type="term" value="F:hormone activity"/>
    <property type="evidence" value="ECO:0007669"/>
    <property type="project" value="UniProtKB-KW"/>
</dbReference>
<dbReference type="InterPro" id="IPR001318">
    <property type="entry name" value="Inhibin_betaC"/>
</dbReference>
<evidence type="ECO:0000256" key="10">
    <source>
        <dbReference type="ARBA" id="ARBA00026046"/>
    </source>
</evidence>
<dbReference type="Proteomes" id="UP001059041">
    <property type="component" value="Linkage Group LG7"/>
</dbReference>
<evidence type="ECO:0000256" key="2">
    <source>
        <dbReference type="ARBA" id="ARBA00004613"/>
    </source>
</evidence>
<keyword evidence="5" id="KW-0372">Hormone</keyword>
<evidence type="ECO:0000256" key="9">
    <source>
        <dbReference type="ARBA" id="ARBA00023180"/>
    </source>
</evidence>
<keyword evidence="4" id="KW-0964">Secreted</keyword>
<feature type="signal peptide" evidence="12">
    <location>
        <begin position="1"/>
        <end position="41"/>
    </location>
</feature>
<dbReference type="InterPro" id="IPR017948">
    <property type="entry name" value="TGFb_CS"/>
</dbReference>
<keyword evidence="7 11" id="KW-0339">Growth factor</keyword>
<evidence type="ECO:0000256" key="11">
    <source>
        <dbReference type="RuleBase" id="RU000354"/>
    </source>
</evidence>
<dbReference type="PROSITE" id="PS51362">
    <property type="entry name" value="TGF_BETA_2"/>
    <property type="match status" value="1"/>
</dbReference>
<feature type="domain" description="TGF-beta family profile" evidence="13">
    <location>
        <begin position="271"/>
        <end position="388"/>
    </location>
</feature>
<comment type="function">
    <text evidence="1">Inhibins and activins inhibit and activate, respectively, the secretion of follitropin by the pituitary gland. Inhibins/activins are involved in regulating a number of diverse functions such as hypothalamic and pituitary hormone secretion, gonadal hormone secretion, germ cell development and maturation, erythroid differentiation, insulin secretion, nerve cell survival, embryonic axial development or bone growth, depending on their subunit composition. Inhibins appear to oppose the functions of activins.</text>
</comment>
<evidence type="ECO:0000256" key="7">
    <source>
        <dbReference type="ARBA" id="ARBA00023030"/>
    </source>
</evidence>
<dbReference type="InterPro" id="IPR029034">
    <property type="entry name" value="Cystine-knot_cytokine"/>
</dbReference>